<evidence type="ECO:0000256" key="8">
    <source>
        <dbReference type="ARBA" id="ARBA00023242"/>
    </source>
</evidence>
<keyword evidence="6" id="KW-0804">Transcription</keyword>
<comment type="caution">
    <text evidence="11">The sequence shown here is derived from an EMBL/GenBank/DDBJ whole genome shotgun (WGS) entry which is preliminary data.</text>
</comment>
<dbReference type="Proteomes" id="UP000186922">
    <property type="component" value="Unassembled WGS sequence"/>
</dbReference>
<keyword evidence="5" id="KW-0238">DNA-binding</keyword>
<dbReference type="InterPro" id="IPR001723">
    <property type="entry name" value="Nuclear_hrmn_rcpt"/>
</dbReference>
<evidence type="ECO:0000313" key="12">
    <source>
        <dbReference type="Proteomes" id="UP000186922"/>
    </source>
</evidence>
<keyword evidence="7" id="KW-0675">Receptor</keyword>
<keyword evidence="4" id="KW-0805">Transcription regulation</keyword>
<dbReference type="InterPro" id="IPR035500">
    <property type="entry name" value="NHR-like_dom_sf"/>
</dbReference>
<evidence type="ECO:0000256" key="3">
    <source>
        <dbReference type="ARBA" id="ARBA00022833"/>
    </source>
</evidence>
<dbReference type="AlphaFoldDB" id="A0A1D1VTB5"/>
<reference evidence="11 12" key="1">
    <citation type="journal article" date="2016" name="Nat. Commun.">
        <title>Extremotolerant tardigrade genome and improved radiotolerance of human cultured cells by tardigrade-unique protein.</title>
        <authorList>
            <person name="Hashimoto T."/>
            <person name="Horikawa D.D."/>
            <person name="Saito Y."/>
            <person name="Kuwahara H."/>
            <person name="Kozuka-Hata H."/>
            <person name="Shin-I T."/>
            <person name="Minakuchi Y."/>
            <person name="Ohishi K."/>
            <person name="Motoyama A."/>
            <person name="Aizu T."/>
            <person name="Enomoto A."/>
            <person name="Kondo K."/>
            <person name="Tanaka S."/>
            <person name="Hara Y."/>
            <person name="Koshikawa S."/>
            <person name="Sagara H."/>
            <person name="Miura T."/>
            <person name="Yokobori S."/>
            <person name="Miyagawa K."/>
            <person name="Suzuki Y."/>
            <person name="Kubo T."/>
            <person name="Oyama M."/>
            <person name="Kohara Y."/>
            <person name="Fujiyama A."/>
            <person name="Arakawa K."/>
            <person name="Katayama T."/>
            <person name="Toyoda A."/>
            <person name="Kunieda T."/>
        </authorList>
    </citation>
    <scope>NUCLEOTIDE SEQUENCE [LARGE SCALE GENOMIC DNA]</scope>
    <source>
        <strain evidence="11 12">YOKOZUNA-1</strain>
    </source>
</reference>
<dbReference type="PRINTS" id="PR00398">
    <property type="entry name" value="STRDHORMONER"/>
</dbReference>
<evidence type="ECO:0000259" key="10">
    <source>
        <dbReference type="PROSITE" id="PS51030"/>
    </source>
</evidence>
<evidence type="ECO:0000256" key="9">
    <source>
        <dbReference type="SAM" id="MobiDB-lite"/>
    </source>
</evidence>
<dbReference type="GO" id="GO:0043565">
    <property type="term" value="F:sequence-specific DNA binding"/>
    <property type="evidence" value="ECO:0007669"/>
    <property type="project" value="InterPro"/>
</dbReference>
<dbReference type="PANTHER" id="PTHR24083">
    <property type="entry name" value="NUCLEAR HORMONE RECEPTOR"/>
    <property type="match status" value="1"/>
</dbReference>
<evidence type="ECO:0000256" key="4">
    <source>
        <dbReference type="ARBA" id="ARBA00023015"/>
    </source>
</evidence>
<proteinExistence type="predicted"/>
<feature type="compositionally biased region" description="Low complexity" evidence="9">
    <location>
        <begin position="29"/>
        <end position="41"/>
    </location>
</feature>
<dbReference type="Pfam" id="PF00105">
    <property type="entry name" value="zf-C4"/>
    <property type="match status" value="1"/>
</dbReference>
<dbReference type="InterPro" id="IPR000536">
    <property type="entry name" value="Nucl_hrmn_rcpt_lig-bd"/>
</dbReference>
<evidence type="ECO:0000256" key="6">
    <source>
        <dbReference type="ARBA" id="ARBA00023163"/>
    </source>
</evidence>
<dbReference type="Gene3D" id="1.10.565.10">
    <property type="entry name" value="Retinoid X Receptor"/>
    <property type="match status" value="1"/>
</dbReference>
<feature type="domain" description="Nuclear receptor" evidence="10">
    <location>
        <begin position="49"/>
        <end position="124"/>
    </location>
</feature>
<evidence type="ECO:0000256" key="2">
    <source>
        <dbReference type="ARBA" id="ARBA00022771"/>
    </source>
</evidence>
<dbReference type="Pfam" id="PF00104">
    <property type="entry name" value="Hormone_recep"/>
    <property type="match status" value="1"/>
</dbReference>
<gene>
    <name evidence="11" type="primary">RvY_13866-1</name>
    <name evidence="11" type="synonym">RvY_13866.1</name>
    <name evidence="11" type="ORF">RvY_13866</name>
</gene>
<dbReference type="PRINTS" id="PR00047">
    <property type="entry name" value="STROIDFINGER"/>
</dbReference>
<dbReference type="SUPFAM" id="SSF57716">
    <property type="entry name" value="Glucocorticoid receptor-like (DNA-binding domain)"/>
    <property type="match status" value="1"/>
</dbReference>
<name>A0A1D1VTB5_RAMVA</name>
<sequence length="333" mass="37154">MSFNSAIDCTKASKELWEEESDNKATGQSDGASLEASSSSGQRTPTQTSQLCRVCGDKASGKHYGVPSCDGCRGFFKRSIRRNLDYVCKEKSACIVDLNRRNQCQACRFRKCLQVKMNRDAVQHERAPRSFPYRRSSSNASPSCDVSHTPFSLSSLTSRSSAFFPNATELFMDRMSSLAMLHPPYTNSSQTAFLSGHVLQPVPLPSRADCLLTPAQNTAGPRSVTIGSSHTAFTPYRSNNERRTDKHLPPTCGDASIMCSFNTAITEAQAGWLLFSCVRWVRALPSYHQLPTADQILLLRNSWLELYALTYLTTLKTGKTYFTIMLENYPRKY</sequence>
<keyword evidence="1" id="KW-0479">Metal-binding</keyword>
<dbReference type="PROSITE" id="PS51030">
    <property type="entry name" value="NUCLEAR_REC_DBD_2"/>
    <property type="match status" value="1"/>
</dbReference>
<keyword evidence="2" id="KW-0863">Zinc-finger</keyword>
<dbReference type="FunFam" id="3.30.50.10:FF:000058">
    <property type="entry name" value="Nuclear Hormone Receptor family"/>
    <property type="match status" value="1"/>
</dbReference>
<keyword evidence="8" id="KW-0539">Nucleus</keyword>
<dbReference type="GO" id="GO:0008270">
    <property type="term" value="F:zinc ion binding"/>
    <property type="evidence" value="ECO:0007669"/>
    <property type="project" value="UniProtKB-KW"/>
</dbReference>
<dbReference type="PROSITE" id="PS00031">
    <property type="entry name" value="NUCLEAR_REC_DBD_1"/>
    <property type="match status" value="1"/>
</dbReference>
<evidence type="ECO:0000256" key="7">
    <source>
        <dbReference type="ARBA" id="ARBA00023170"/>
    </source>
</evidence>
<dbReference type="SMART" id="SM00399">
    <property type="entry name" value="ZnF_C4"/>
    <property type="match status" value="1"/>
</dbReference>
<dbReference type="OrthoDB" id="5771769at2759"/>
<dbReference type="EMBL" id="BDGG01000009">
    <property type="protein sequence ID" value="GAV03443.1"/>
    <property type="molecule type" value="Genomic_DNA"/>
</dbReference>
<dbReference type="Gene3D" id="3.30.50.10">
    <property type="entry name" value="Erythroid Transcription Factor GATA-1, subunit A"/>
    <property type="match status" value="1"/>
</dbReference>
<dbReference type="CDD" id="cd07164">
    <property type="entry name" value="NR_DBD_PNR_like_1"/>
    <property type="match status" value="1"/>
</dbReference>
<keyword evidence="12" id="KW-1185">Reference proteome</keyword>
<evidence type="ECO:0000256" key="5">
    <source>
        <dbReference type="ARBA" id="ARBA00023125"/>
    </source>
</evidence>
<accession>A0A1D1VTB5</accession>
<dbReference type="InterPro" id="IPR050274">
    <property type="entry name" value="Nuclear_hormone_rcpt_NR2"/>
</dbReference>
<dbReference type="InterPro" id="IPR001628">
    <property type="entry name" value="Znf_hrmn_rcpt"/>
</dbReference>
<evidence type="ECO:0000313" key="11">
    <source>
        <dbReference type="EMBL" id="GAV03443.1"/>
    </source>
</evidence>
<dbReference type="GO" id="GO:0003700">
    <property type="term" value="F:DNA-binding transcription factor activity"/>
    <property type="evidence" value="ECO:0007669"/>
    <property type="project" value="InterPro"/>
</dbReference>
<feature type="region of interest" description="Disordered" evidence="9">
    <location>
        <begin position="1"/>
        <end position="46"/>
    </location>
</feature>
<dbReference type="SUPFAM" id="SSF48508">
    <property type="entry name" value="Nuclear receptor ligand-binding domain"/>
    <property type="match status" value="1"/>
</dbReference>
<dbReference type="InterPro" id="IPR013088">
    <property type="entry name" value="Znf_NHR/GATA"/>
</dbReference>
<evidence type="ECO:0000256" key="1">
    <source>
        <dbReference type="ARBA" id="ARBA00022723"/>
    </source>
</evidence>
<dbReference type="STRING" id="947166.A0A1D1VTB5"/>
<organism evidence="11 12">
    <name type="scientific">Ramazzottius varieornatus</name>
    <name type="common">Water bear</name>
    <name type="synonym">Tardigrade</name>
    <dbReference type="NCBI Taxonomy" id="947166"/>
    <lineage>
        <taxon>Eukaryota</taxon>
        <taxon>Metazoa</taxon>
        <taxon>Ecdysozoa</taxon>
        <taxon>Tardigrada</taxon>
        <taxon>Eutardigrada</taxon>
        <taxon>Parachela</taxon>
        <taxon>Hypsibioidea</taxon>
        <taxon>Ramazzottiidae</taxon>
        <taxon>Ramazzottius</taxon>
    </lineage>
</organism>
<protein>
    <recommendedName>
        <fullName evidence="10">Nuclear receptor domain-containing protein</fullName>
    </recommendedName>
</protein>
<keyword evidence="3" id="KW-0862">Zinc</keyword>